<evidence type="ECO:0000256" key="1">
    <source>
        <dbReference type="ARBA" id="ARBA00004141"/>
    </source>
</evidence>
<organism evidence="13 14">
    <name type="scientific">Mycena chlorophos</name>
    <name type="common">Agaric fungus</name>
    <name type="synonym">Agaricus chlorophos</name>
    <dbReference type="NCBI Taxonomy" id="658473"/>
    <lineage>
        <taxon>Eukaryota</taxon>
        <taxon>Fungi</taxon>
        <taxon>Dikarya</taxon>
        <taxon>Basidiomycota</taxon>
        <taxon>Agaricomycotina</taxon>
        <taxon>Agaricomycetes</taxon>
        <taxon>Agaricomycetidae</taxon>
        <taxon>Agaricales</taxon>
        <taxon>Marasmiineae</taxon>
        <taxon>Mycenaceae</taxon>
        <taxon>Mycena</taxon>
    </lineage>
</organism>
<feature type="transmembrane region" description="Helical" evidence="11">
    <location>
        <begin position="240"/>
        <end position="261"/>
    </location>
</feature>
<evidence type="ECO:0000256" key="7">
    <source>
        <dbReference type="ARBA" id="ARBA00023303"/>
    </source>
</evidence>
<dbReference type="AlphaFoldDB" id="A0A8H6TBU6"/>
<reference evidence="13" key="1">
    <citation type="submission" date="2020-05" db="EMBL/GenBank/DDBJ databases">
        <title>Mycena genomes resolve the evolution of fungal bioluminescence.</title>
        <authorList>
            <person name="Tsai I.J."/>
        </authorList>
    </citation>
    <scope>NUCLEOTIDE SEQUENCE</scope>
    <source>
        <strain evidence="13">110903Hualien_Pintung</strain>
    </source>
</reference>
<dbReference type="PANTHER" id="PTHR11003:SF342">
    <property type="entry name" value="OUTWARD-RECTIFIER POTASSIUM CHANNEL TOK1"/>
    <property type="match status" value="1"/>
</dbReference>
<sequence length="895" mass="100387">MLRLVALPFAFRRPPTTDPERGEKEEPEPTPEPENGSTMIDDNDDEFELADEGELEGEHTADDIIRDMEAEAVEEPVPGPRPRRERTYSSSISLLSHNRPMAPQWYLKLKDIINPKTTAQDLDSYVPNYRYTPILSGIVIPFAILLEIPGLTEHWYIRTENNLIVEVRKNPTILNVGLGFSMACAVLANICLVVRFLEKKVKLMTIGCIVFLTIHDLINITAVTVFGVEHRFNDGFTYGQSFWITVCSTAVSSFTNLTLITDLIRTPDFDNSGSGLTRRQRSLAILVIVLLAYIALGSLIHSLLLELNFIDAMYFSLVSIETIGFGDIRPTSTGARIFTCVYAVFGIVTIALAVGLMRETVLEGLEISYRKRVQAVRQRRKIVRWRKRVSNRWREAVEWRLREDGKPVWVKNKPVSGRSRLNMLLDLFDGILPWATAEQGNQFLYSNHPHGMHLNLEALSWQQLEGAAMEAGVPLNTLLPEGFHEPSEDGEEPPARDPDGRAPDPTTDANFPLTHARLGRMIAMLGTFALAVHRSSHITGDSKVVPRNTPVPQFKKSLTLQYETFRSGMEKEEAKAFYARLVVVWVLFLLFWIVGALIFMKTEAWSFGVSLYFCFIAFTTIGYGDYSPQTPAGRSIFVAWALLGVATMTILISVIAEAFSSKYHTVLHTGVFDQAVKRYRERAHVLATKARKRLTPGTTQTRPLQHHASKEDALREINDRTQTQLEALPHKILTDAKSFHEHMSYFVGQQAGVHAGEEMPPGLQSLLKEITGTEKLGERIKREILQDEDARHTLFTLSIEGKITMITSAESALQALEERERLLNLRESALEEASSSTSTPGPIAIDGLPITTGALTSSPTALEPDPDPSLLSPRARGIKYTRWDTTTSSEYSDWR</sequence>
<feature type="transmembrane region" description="Helical" evidence="11">
    <location>
        <begin position="335"/>
        <end position="357"/>
    </location>
</feature>
<evidence type="ECO:0000256" key="8">
    <source>
        <dbReference type="RuleBase" id="RU003857"/>
    </source>
</evidence>
<feature type="compositionally biased region" description="Acidic residues" evidence="10">
    <location>
        <begin position="41"/>
        <end position="55"/>
    </location>
</feature>
<proteinExistence type="inferred from homology"/>
<accession>A0A8H6TBU6</accession>
<evidence type="ECO:0000256" key="11">
    <source>
        <dbReference type="SAM" id="Phobius"/>
    </source>
</evidence>
<gene>
    <name evidence="13" type="ORF">HMN09_00544800</name>
</gene>
<feature type="domain" description="Potassium channel" evidence="12">
    <location>
        <begin position="588"/>
        <end position="660"/>
    </location>
</feature>
<dbReference type="InterPro" id="IPR013099">
    <property type="entry name" value="K_chnl_dom"/>
</dbReference>
<keyword evidence="7 8" id="KW-0407">Ion channel</keyword>
<feature type="transmembrane region" description="Helical" evidence="11">
    <location>
        <begin position="206"/>
        <end position="228"/>
    </location>
</feature>
<feature type="compositionally biased region" description="Basic and acidic residues" evidence="10">
    <location>
        <begin position="482"/>
        <end position="502"/>
    </location>
</feature>
<dbReference type="GO" id="GO:0022841">
    <property type="term" value="F:potassium ion leak channel activity"/>
    <property type="evidence" value="ECO:0007669"/>
    <property type="project" value="TreeGrafter"/>
</dbReference>
<protein>
    <submittedName>
        <fullName evidence="13">Tandem pore domain k+ channel</fullName>
    </submittedName>
</protein>
<feature type="transmembrane region" description="Helical" evidence="11">
    <location>
        <begin position="577"/>
        <end position="599"/>
    </location>
</feature>
<name>A0A8H6TBU6_MYCCL</name>
<evidence type="ECO:0000256" key="2">
    <source>
        <dbReference type="ARBA" id="ARBA00022448"/>
    </source>
</evidence>
<dbReference type="EMBL" id="JACAZE010000006">
    <property type="protein sequence ID" value="KAF7313871.1"/>
    <property type="molecule type" value="Genomic_DNA"/>
</dbReference>
<feature type="transmembrane region" description="Helical" evidence="11">
    <location>
        <begin position="282"/>
        <end position="304"/>
    </location>
</feature>
<dbReference type="GO" id="GO:0005886">
    <property type="term" value="C:plasma membrane"/>
    <property type="evidence" value="ECO:0007669"/>
    <property type="project" value="TreeGrafter"/>
</dbReference>
<dbReference type="GO" id="GO:0015271">
    <property type="term" value="F:outward rectifier potassium channel activity"/>
    <property type="evidence" value="ECO:0007669"/>
    <property type="project" value="TreeGrafter"/>
</dbReference>
<keyword evidence="2 8" id="KW-0813">Transport</keyword>
<comment type="subcellular location">
    <subcellularLocation>
        <location evidence="1">Membrane</location>
        <topology evidence="1">Multi-pass membrane protein</topology>
    </subcellularLocation>
</comment>
<evidence type="ECO:0000256" key="10">
    <source>
        <dbReference type="SAM" id="MobiDB-lite"/>
    </source>
</evidence>
<dbReference type="Proteomes" id="UP000613580">
    <property type="component" value="Unassembled WGS sequence"/>
</dbReference>
<evidence type="ECO:0000256" key="4">
    <source>
        <dbReference type="ARBA" id="ARBA00022989"/>
    </source>
</evidence>
<evidence type="ECO:0000256" key="5">
    <source>
        <dbReference type="ARBA" id="ARBA00023065"/>
    </source>
</evidence>
<evidence type="ECO:0000259" key="12">
    <source>
        <dbReference type="Pfam" id="PF07885"/>
    </source>
</evidence>
<dbReference type="PRINTS" id="PR01333">
    <property type="entry name" value="2POREKCHANEL"/>
</dbReference>
<evidence type="ECO:0000256" key="3">
    <source>
        <dbReference type="ARBA" id="ARBA00022692"/>
    </source>
</evidence>
<feature type="transmembrane region" description="Helical" evidence="11">
    <location>
        <begin position="172"/>
        <end position="194"/>
    </location>
</feature>
<evidence type="ECO:0000313" key="13">
    <source>
        <dbReference type="EMBL" id="KAF7313871.1"/>
    </source>
</evidence>
<evidence type="ECO:0000256" key="9">
    <source>
        <dbReference type="SAM" id="Coils"/>
    </source>
</evidence>
<feature type="coiled-coil region" evidence="9">
    <location>
        <begin position="806"/>
        <end position="833"/>
    </location>
</feature>
<dbReference type="GO" id="GO:0030322">
    <property type="term" value="P:stabilization of membrane potential"/>
    <property type="evidence" value="ECO:0007669"/>
    <property type="project" value="TreeGrafter"/>
</dbReference>
<dbReference type="Gene3D" id="1.10.287.70">
    <property type="match status" value="2"/>
</dbReference>
<keyword evidence="6 11" id="KW-0472">Membrane</keyword>
<dbReference type="PANTHER" id="PTHR11003">
    <property type="entry name" value="POTASSIUM CHANNEL, SUBFAMILY K"/>
    <property type="match status" value="1"/>
</dbReference>
<feature type="domain" description="Potassium channel" evidence="12">
    <location>
        <begin position="288"/>
        <end position="361"/>
    </location>
</feature>
<dbReference type="Pfam" id="PF07885">
    <property type="entry name" value="Ion_trans_2"/>
    <property type="match status" value="2"/>
</dbReference>
<keyword evidence="9" id="KW-0175">Coiled coil</keyword>
<keyword evidence="4 11" id="KW-1133">Transmembrane helix</keyword>
<dbReference type="InterPro" id="IPR003280">
    <property type="entry name" value="2pore_dom_K_chnl"/>
</dbReference>
<evidence type="ECO:0000313" key="14">
    <source>
        <dbReference type="Proteomes" id="UP000613580"/>
    </source>
</evidence>
<feature type="transmembrane region" description="Helical" evidence="11">
    <location>
        <begin position="605"/>
        <end position="624"/>
    </location>
</feature>
<evidence type="ECO:0000256" key="6">
    <source>
        <dbReference type="ARBA" id="ARBA00023136"/>
    </source>
</evidence>
<feature type="region of interest" description="Disordered" evidence="10">
    <location>
        <begin position="478"/>
        <end position="509"/>
    </location>
</feature>
<dbReference type="SUPFAM" id="SSF81324">
    <property type="entry name" value="Voltage-gated potassium channels"/>
    <property type="match status" value="2"/>
</dbReference>
<feature type="region of interest" description="Disordered" evidence="10">
    <location>
        <begin position="849"/>
        <end position="874"/>
    </location>
</feature>
<keyword evidence="3 8" id="KW-0812">Transmembrane</keyword>
<dbReference type="OrthoDB" id="297496at2759"/>
<keyword evidence="5 8" id="KW-0406">Ion transport</keyword>
<feature type="region of interest" description="Disordered" evidence="10">
    <location>
        <begin position="1"/>
        <end position="61"/>
    </location>
</feature>
<feature type="transmembrane region" description="Helical" evidence="11">
    <location>
        <begin position="134"/>
        <end position="152"/>
    </location>
</feature>
<comment type="caution">
    <text evidence="13">The sequence shown here is derived from an EMBL/GenBank/DDBJ whole genome shotgun (WGS) entry which is preliminary data.</text>
</comment>
<comment type="similarity">
    <text evidence="8">Belongs to the two pore domain potassium channel (TC 1.A.1.8) family.</text>
</comment>
<keyword evidence="14" id="KW-1185">Reference proteome</keyword>
<feature type="transmembrane region" description="Helical" evidence="11">
    <location>
        <begin position="636"/>
        <end position="656"/>
    </location>
</feature>